<feature type="compositionally biased region" description="Basic and acidic residues" evidence="1">
    <location>
        <begin position="10"/>
        <end position="50"/>
    </location>
</feature>
<feature type="compositionally biased region" description="Basic and acidic residues" evidence="1">
    <location>
        <begin position="432"/>
        <end position="444"/>
    </location>
</feature>
<feature type="compositionally biased region" description="Polar residues" evidence="1">
    <location>
        <begin position="244"/>
        <end position="254"/>
    </location>
</feature>
<evidence type="ECO:0000256" key="1">
    <source>
        <dbReference type="SAM" id="MobiDB-lite"/>
    </source>
</evidence>
<feature type="compositionally biased region" description="Polar residues" evidence="1">
    <location>
        <begin position="395"/>
        <end position="412"/>
    </location>
</feature>
<feature type="compositionally biased region" description="Basic and acidic residues" evidence="1">
    <location>
        <begin position="704"/>
        <end position="719"/>
    </location>
</feature>
<feature type="compositionally biased region" description="Polar residues" evidence="1">
    <location>
        <begin position="309"/>
        <end position="318"/>
    </location>
</feature>
<dbReference type="Pfam" id="PF13254">
    <property type="entry name" value="DUF4045"/>
    <property type="match status" value="1"/>
</dbReference>
<organism evidence="3">
    <name type="scientific">Magnaporthiopsis poae (strain ATCC 64411 / 73-15)</name>
    <name type="common">Kentucky bluegrass fungus</name>
    <name type="synonym">Magnaporthe poae</name>
    <dbReference type="NCBI Taxonomy" id="644358"/>
    <lineage>
        <taxon>Eukaryota</taxon>
        <taxon>Fungi</taxon>
        <taxon>Dikarya</taxon>
        <taxon>Ascomycota</taxon>
        <taxon>Pezizomycotina</taxon>
        <taxon>Sordariomycetes</taxon>
        <taxon>Sordariomycetidae</taxon>
        <taxon>Magnaporthales</taxon>
        <taxon>Magnaporthaceae</taxon>
        <taxon>Magnaporthiopsis</taxon>
    </lineage>
</organism>
<dbReference type="AlphaFoldDB" id="A0A0H2TRT4"/>
<feature type="compositionally biased region" description="Polar residues" evidence="1">
    <location>
        <begin position="912"/>
        <end position="922"/>
    </location>
</feature>
<feature type="region of interest" description="Disordered" evidence="1">
    <location>
        <begin position="696"/>
        <end position="1155"/>
    </location>
</feature>
<gene>
    <name evidence="3" type="ORF">MAPG_03345</name>
</gene>
<feature type="region of interest" description="Disordered" evidence="1">
    <location>
        <begin position="1"/>
        <end position="628"/>
    </location>
</feature>
<feature type="non-terminal residue" evidence="3">
    <location>
        <position position="1178"/>
    </location>
</feature>
<feature type="domain" description="DUF4045" evidence="2">
    <location>
        <begin position="2"/>
        <end position="687"/>
    </location>
</feature>
<feature type="compositionally biased region" description="Low complexity" evidence="1">
    <location>
        <begin position="792"/>
        <end position="802"/>
    </location>
</feature>
<dbReference type="EMBL" id="GL876967">
    <property type="protein sequence ID" value="KLU84301.1"/>
    <property type="molecule type" value="Genomic_DNA"/>
</dbReference>
<feature type="compositionally biased region" description="Polar residues" evidence="1">
    <location>
        <begin position="483"/>
        <end position="492"/>
    </location>
</feature>
<feature type="compositionally biased region" description="Low complexity" evidence="1">
    <location>
        <begin position="1076"/>
        <end position="1094"/>
    </location>
</feature>
<feature type="compositionally biased region" description="Low complexity" evidence="1">
    <location>
        <begin position="880"/>
        <end position="906"/>
    </location>
</feature>
<dbReference type="InterPro" id="IPR025118">
    <property type="entry name" value="DUF4045"/>
</dbReference>
<sequence>MSDEVSSFLRDVEQLKGRRTEEDEARSRELEEKILQERRERQARREERARSISPQKSSPAHTPPPTLHRKQASQILDGLNLESSPRFGTPEPQQPRAFESDDGVTPATMASEDYSSTSPTKENESPFDADSKTSNGGPQGRAMSWQRRPGSQAAERPKSRPLSMMAAENAAARSSVGGVSDEADSAAAPSRDQIAHALSSKDPAWFRQTADRGQNSAVYRRSQVEDDTPRMEMSSANAELPGMSRQQQTVTSPSLPEPTEPQPHKAAADLRSPTAALYGKMGSPMALTPAQRLDPPASTDAAGDGEASPLNQIPQMSPSLGRISPTRPISPTKGMGGFVQSAMMKRTDSVKRWSVHSPTGLQRADTVASNRNSVDTARMGAGRSHSRSGSVYHAESNSRPTSGPNSRPTSSHGAKVEPTDAGPVEPAVPQAEEAKPEDDNHKAEPPVSPSKTMDPRRWSPTKSSSWLEAALNKPESPKPKQSPAPSNHNQPTWMAELNKAKTQKGGDASTQGTRAPSATHKHEVKVGGLLRSTPMGTGVKPTPLPGKIHTPSLGTGRLSVSELRGNLSKPSPSPDDSQRPFGDALEKKTLSSTINMSKPDTPPKKDFRASLKPFQPPPASTAGGNADELKNVFGTLRKTKTQNYVAPDEFKDNITRGLAALNVTGGPKPSVRKDEFKDAILQKKAEFQKAKIEGRGVTRNVSDAADKPLPEGLARKLELGRAGSIGARKGSIISEMTAAAEGKPAESSRPADYSRSTSISTPFKPTSPQPGGGSPTAVPKPLGGRLADRFNPALAGLLARGPPGAGAGGPGSASESWGSQGASGSGGSVEPSAPGPQLTHMTKGRARGPPRKAPSSVAKPAGETMAGSTTSRPKPAAVSPTEEQPAPIAPATATAVRSPSSVVVPPERFSRPKSSYGSSFNESAPPANEGSSMDSPRPKSRSATSPTKNFHEQVAALARGRQGLPEPAPAPAKQEESTSPASPHKSLHVRRMSKFFDETATKPEPEPVRPLSPSKTGTVRRLPEFEPTKPLSPQKTGGRQLPEPPRSPPKQQTRNEQPASESNTPTLKSRMSGFFAAATATATATAAASSPAPTIDARRNTLHSRSRSSAREQIQPLPIAADKESPRSPPAHSPVRSPTKEIASTLNEFFGRSRPTRDYRVDAAEILMHRPEGSVGAA</sequence>
<evidence type="ECO:0000259" key="2">
    <source>
        <dbReference type="Pfam" id="PF13254"/>
    </source>
</evidence>
<dbReference type="OrthoDB" id="6375767at2759"/>
<dbReference type="VEuPathDB" id="FungiDB:MAPG_03345"/>
<feature type="compositionally biased region" description="Polar residues" evidence="1">
    <location>
        <begin position="754"/>
        <end position="764"/>
    </location>
</feature>
<protein>
    <recommendedName>
        <fullName evidence="2">DUF4045 domain-containing protein</fullName>
    </recommendedName>
</protein>
<proteinExistence type="predicted"/>
<accession>A0A0H2TRT4</accession>
<reference evidence="3" key="1">
    <citation type="submission" date="2010-05" db="EMBL/GenBank/DDBJ databases">
        <title>The Genome Sequence of Magnaporthe poae strain ATCC 64411.</title>
        <authorList>
            <consortium name="The Broad Institute Genome Sequencing Platform"/>
            <consortium name="Broad Institute Genome Sequencing Center for Infectious Disease"/>
            <person name="Ma L.-J."/>
            <person name="Dead R."/>
            <person name="Young S."/>
            <person name="Zeng Q."/>
            <person name="Koehrsen M."/>
            <person name="Alvarado L."/>
            <person name="Berlin A."/>
            <person name="Chapman S.B."/>
            <person name="Chen Z."/>
            <person name="Freedman E."/>
            <person name="Gellesch M."/>
            <person name="Goldberg J."/>
            <person name="Griggs A."/>
            <person name="Gujja S."/>
            <person name="Heilman E.R."/>
            <person name="Heiman D."/>
            <person name="Hepburn T."/>
            <person name="Howarth C."/>
            <person name="Jen D."/>
            <person name="Larson L."/>
            <person name="Mehta T."/>
            <person name="Neiman D."/>
            <person name="Pearson M."/>
            <person name="Roberts A."/>
            <person name="Saif S."/>
            <person name="Shea T."/>
            <person name="Shenoy N."/>
            <person name="Sisk P."/>
            <person name="Stolte C."/>
            <person name="Sykes S."/>
            <person name="Walk T."/>
            <person name="White J."/>
            <person name="Yandava C."/>
            <person name="Haas B."/>
            <person name="Nusbaum C."/>
            <person name="Birren B."/>
        </authorList>
    </citation>
    <scope>NUCLEOTIDE SEQUENCE</scope>
    <source>
        <strain evidence="3">ATCC 64411</strain>
    </source>
</reference>
<name>A0A0H2TRT4_MAGP6</name>
<feature type="compositionally biased region" description="Polar residues" evidence="1">
    <location>
        <begin position="1049"/>
        <end position="1069"/>
    </location>
</feature>
<evidence type="ECO:0000313" key="3">
    <source>
        <dbReference type="EMBL" id="KLU84301.1"/>
    </source>
</evidence>
<reference evidence="3" key="2">
    <citation type="submission" date="2011-03" db="EMBL/GenBank/DDBJ databases">
        <title>Annotation of Magnaporthe poae ATCC 64411.</title>
        <authorList>
            <person name="Ma L.-J."/>
            <person name="Dead R."/>
            <person name="Young S.K."/>
            <person name="Zeng Q."/>
            <person name="Gargeya S."/>
            <person name="Fitzgerald M."/>
            <person name="Haas B."/>
            <person name="Abouelleil A."/>
            <person name="Alvarado L."/>
            <person name="Arachchi H.M."/>
            <person name="Berlin A."/>
            <person name="Brown A."/>
            <person name="Chapman S.B."/>
            <person name="Chen Z."/>
            <person name="Dunbar C."/>
            <person name="Freedman E."/>
            <person name="Gearin G."/>
            <person name="Gellesch M."/>
            <person name="Goldberg J."/>
            <person name="Griggs A."/>
            <person name="Gujja S."/>
            <person name="Heiman D."/>
            <person name="Howarth C."/>
            <person name="Larson L."/>
            <person name="Lui A."/>
            <person name="MacDonald P.J.P."/>
            <person name="Mehta T."/>
            <person name="Montmayeur A."/>
            <person name="Murphy C."/>
            <person name="Neiman D."/>
            <person name="Pearson M."/>
            <person name="Priest M."/>
            <person name="Roberts A."/>
            <person name="Saif S."/>
            <person name="Shea T."/>
            <person name="Shenoy N."/>
            <person name="Sisk P."/>
            <person name="Stolte C."/>
            <person name="Sykes S."/>
            <person name="Yandava C."/>
            <person name="Wortman J."/>
            <person name="Nusbaum C."/>
            <person name="Birren B."/>
        </authorList>
    </citation>
    <scope>NUCLEOTIDE SEQUENCE</scope>
    <source>
        <strain evidence="3">ATCC 64411</strain>
    </source>
</reference>
<feature type="compositionally biased region" description="Basic and acidic residues" evidence="1">
    <location>
        <begin position="994"/>
        <end position="1007"/>
    </location>
</feature>